<dbReference type="HOGENOM" id="CLU_2976152_0_0_5"/>
<dbReference type="EMBL" id="CP006986">
    <property type="protein sequence ID" value="AIC27823.1"/>
    <property type="molecule type" value="Genomic_DNA"/>
</dbReference>
<dbReference type="KEGG" id="rei:IE4771_CH02724"/>
<dbReference type="Proteomes" id="UP000027180">
    <property type="component" value="Chromosome"/>
</dbReference>
<organism evidence="1 2">
    <name type="scientific">Rhizobium etli bv. mimosae str. IE4771</name>
    <dbReference type="NCBI Taxonomy" id="1432050"/>
    <lineage>
        <taxon>Bacteria</taxon>
        <taxon>Pseudomonadati</taxon>
        <taxon>Pseudomonadota</taxon>
        <taxon>Alphaproteobacteria</taxon>
        <taxon>Hyphomicrobiales</taxon>
        <taxon>Rhizobiaceae</taxon>
        <taxon>Rhizobium/Agrobacterium group</taxon>
        <taxon>Rhizobium</taxon>
    </lineage>
</organism>
<reference evidence="1 2" key="1">
    <citation type="submission" date="2013-12" db="EMBL/GenBank/DDBJ databases">
        <title>Complete genome sequence of Rhizobium etli bv. mimosae IE4771.</title>
        <authorList>
            <person name="Bustos P."/>
            <person name="Santamaria R.I."/>
            <person name="Lozano L."/>
            <person name="Ormeno-Orrillo E."/>
            <person name="Rogel M.A."/>
            <person name="Romero D."/>
            <person name="Cevallos M.A."/>
            <person name="Martinez-Romero E."/>
            <person name="Gonzalez V."/>
        </authorList>
    </citation>
    <scope>NUCLEOTIDE SEQUENCE [LARGE SCALE GENOMIC DNA]</scope>
    <source>
        <strain evidence="1 2">IE4771</strain>
    </source>
</reference>
<proteinExistence type="predicted"/>
<evidence type="ECO:0000313" key="2">
    <source>
        <dbReference type="Proteomes" id="UP000027180"/>
    </source>
</evidence>
<name>A0A060HY06_RHIET</name>
<protein>
    <submittedName>
        <fullName evidence="1">Uncharacterized protein</fullName>
    </submittedName>
</protein>
<gene>
    <name evidence="1" type="ORF">IE4771_CH02724</name>
</gene>
<accession>A0A060HY06</accession>
<evidence type="ECO:0000313" key="1">
    <source>
        <dbReference type="EMBL" id="AIC27823.1"/>
    </source>
</evidence>
<dbReference type="AlphaFoldDB" id="A0A060HY06"/>
<sequence length="58" mass="6369">MAWRSQQIDRLTKLQPAALRQALATAPENVSIGRAPQPSMAAPLSGCRPIVYFRHPCP</sequence>